<dbReference type="Proteomes" id="UP000005713">
    <property type="component" value="Unassembled WGS sequence"/>
</dbReference>
<evidence type="ECO:0000313" key="2">
    <source>
        <dbReference type="EMBL" id="EBA08756.1"/>
    </source>
</evidence>
<dbReference type="AlphaFoldDB" id="A3K1G0"/>
<keyword evidence="3" id="KW-1185">Reference proteome</keyword>
<evidence type="ECO:0000313" key="3">
    <source>
        <dbReference type="Proteomes" id="UP000005713"/>
    </source>
</evidence>
<dbReference type="PANTHER" id="PTHR43245">
    <property type="entry name" value="BIFUNCTIONAL POLYMYXIN RESISTANCE PROTEIN ARNA"/>
    <property type="match status" value="1"/>
</dbReference>
<evidence type="ECO:0000259" key="1">
    <source>
        <dbReference type="Pfam" id="PF01370"/>
    </source>
</evidence>
<proteinExistence type="predicted"/>
<dbReference type="Gene3D" id="3.40.50.720">
    <property type="entry name" value="NAD(P)-binding Rossmann-like Domain"/>
    <property type="match status" value="1"/>
</dbReference>
<comment type="caution">
    <text evidence="2">The sequence shown here is derived from an EMBL/GenBank/DDBJ whole genome shotgun (WGS) entry which is preliminary data.</text>
</comment>
<dbReference type="InterPro" id="IPR001509">
    <property type="entry name" value="Epimerase_deHydtase"/>
</dbReference>
<dbReference type="CDD" id="cd08946">
    <property type="entry name" value="SDR_e"/>
    <property type="match status" value="1"/>
</dbReference>
<dbReference type="SUPFAM" id="SSF51735">
    <property type="entry name" value="NAD(P)-binding Rossmann-fold domains"/>
    <property type="match status" value="1"/>
</dbReference>
<sequence>MIALTGATGLVGRWLVPLADLTLGRTAGALPHRPYDLTGPAPDLRGVTTLIHAAFSHVPGKYRGGEGDDPQGFLTANLDGTRRLFDAAAQAGVRRVLFLSSRAVFDGMPPGTHLPETRAPEPSSLYGQVKLRAEEHLATLPLTGLSLRATGIYGPGPDHKWQGLFADYLAGKPIAPRRGTEVHGADLASAVRLLRTETTGGAVHVSDLLLDRHDLLAEVRRLTGCPHPLPPRSADPVSPLVCDRLTDLRWQPGGTERLRRDLPAMLGT</sequence>
<dbReference type="Pfam" id="PF01370">
    <property type="entry name" value="Epimerase"/>
    <property type="match status" value="1"/>
</dbReference>
<gene>
    <name evidence="2" type="ORF">SSE37_03900</name>
</gene>
<dbReference type="InterPro" id="IPR050177">
    <property type="entry name" value="Lipid_A_modif_metabolic_enz"/>
</dbReference>
<name>A3K1G0_SAGS3</name>
<protein>
    <submittedName>
        <fullName evidence="2">Putative sulfolipid biosynthesis protein</fullName>
    </submittedName>
</protein>
<feature type="domain" description="NAD-dependent epimerase/dehydratase" evidence="1">
    <location>
        <begin position="3"/>
        <end position="194"/>
    </location>
</feature>
<accession>A3K1G0</accession>
<organism evidence="2 3">
    <name type="scientific">Sagittula stellata (strain ATCC 700073 / DSM 11524 / E-37)</name>
    <dbReference type="NCBI Taxonomy" id="388399"/>
    <lineage>
        <taxon>Bacteria</taxon>
        <taxon>Pseudomonadati</taxon>
        <taxon>Pseudomonadota</taxon>
        <taxon>Alphaproteobacteria</taxon>
        <taxon>Rhodobacterales</taxon>
        <taxon>Roseobacteraceae</taxon>
        <taxon>Sagittula</taxon>
    </lineage>
</organism>
<dbReference type="eggNOG" id="COG0451">
    <property type="taxonomic scope" value="Bacteria"/>
</dbReference>
<dbReference type="RefSeq" id="WP_005857536.1">
    <property type="nucleotide sequence ID" value="NZ_AAYA01000004.1"/>
</dbReference>
<reference evidence="2 3" key="1">
    <citation type="submission" date="2006-06" db="EMBL/GenBank/DDBJ databases">
        <authorList>
            <person name="Moran M.A."/>
            <person name="Ferriera S."/>
            <person name="Johnson J."/>
            <person name="Kravitz S."/>
            <person name="Beeson K."/>
            <person name="Sutton G."/>
            <person name="Rogers Y.-H."/>
            <person name="Friedman R."/>
            <person name="Frazier M."/>
            <person name="Venter J.C."/>
        </authorList>
    </citation>
    <scope>NUCLEOTIDE SEQUENCE [LARGE SCALE GENOMIC DNA]</scope>
    <source>
        <strain evidence="2 3">E-37</strain>
    </source>
</reference>
<dbReference type="InterPro" id="IPR036291">
    <property type="entry name" value="NAD(P)-bd_dom_sf"/>
</dbReference>
<dbReference type="PANTHER" id="PTHR43245:SF55">
    <property type="entry name" value="NAD(P)-BINDING DOMAIN-CONTAINING PROTEIN"/>
    <property type="match status" value="1"/>
</dbReference>
<dbReference type="EMBL" id="AAYA01000004">
    <property type="protein sequence ID" value="EBA08756.1"/>
    <property type="molecule type" value="Genomic_DNA"/>
</dbReference>
<dbReference type="OrthoDB" id="9814124at2"/>